<feature type="transmembrane region" description="Helical" evidence="7">
    <location>
        <begin position="230"/>
        <end position="250"/>
    </location>
</feature>
<dbReference type="EMBL" id="FONR01000054">
    <property type="protein sequence ID" value="SFH18302.1"/>
    <property type="molecule type" value="Genomic_DNA"/>
</dbReference>
<dbReference type="PRINTS" id="PR01840">
    <property type="entry name" value="TATCFAMILY"/>
</dbReference>
<feature type="compositionally biased region" description="Low complexity" evidence="8">
    <location>
        <begin position="258"/>
        <end position="282"/>
    </location>
</feature>
<evidence type="ECO:0000256" key="5">
    <source>
        <dbReference type="ARBA" id="ARBA00023010"/>
    </source>
</evidence>
<feature type="transmembrane region" description="Helical" evidence="7">
    <location>
        <begin position="85"/>
        <end position="109"/>
    </location>
</feature>
<dbReference type="AlphaFoldDB" id="A0A1I2XY71"/>
<comment type="subcellular location">
    <subcellularLocation>
        <location evidence="7">Cell membrane</location>
        <topology evidence="7">Multi-pass membrane protein</topology>
    </subcellularLocation>
    <subcellularLocation>
        <location evidence="1">Membrane</location>
        <topology evidence="1">Multi-pass membrane protein</topology>
    </subcellularLocation>
</comment>
<comment type="function">
    <text evidence="7">Part of the twin-arginine translocation (Tat) system that transports large folded proteins containing a characteristic twin-arginine motif in their signal peptide across membranes. Together with TatB, TatC is part of a receptor directly interacting with Tat signal peptides.</text>
</comment>
<comment type="similarity">
    <text evidence="7">Belongs to the TatC family.</text>
</comment>
<dbReference type="InterPro" id="IPR002033">
    <property type="entry name" value="TatC"/>
</dbReference>
<feature type="transmembrane region" description="Helical" evidence="7">
    <location>
        <begin position="25"/>
        <end position="43"/>
    </location>
</feature>
<dbReference type="GO" id="GO:0065002">
    <property type="term" value="P:intracellular protein transmembrane transport"/>
    <property type="evidence" value="ECO:0007669"/>
    <property type="project" value="TreeGrafter"/>
</dbReference>
<comment type="subunit">
    <text evidence="7">The Tat system comprises two distinct complexes: a TatABC complex, containing multiple copies of TatA, TatB and TatC subunits, and a separate TatA complex, containing only TatA subunits. Substrates initially bind to the TatABC complex, which probably triggers association of the separate TatA complex to form the active translocon.</text>
</comment>
<evidence type="ECO:0000313" key="10">
    <source>
        <dbReference type="Proteomes" id="UP000181942"/>
    </source>
</evidence>
<evidence type="ECO:0000256" key="1">
    <source>
        <dbReference type="ARBA" id="ARBA00004141"/>
    </source>
</evidence>
<evidence type="ECO:0000256" key="8">
    <source>
        <dbReference type="SAM" id="MobiDB-lite"/>
    </source>
</evidence>
<gene>
    <name evidence="7" type="primary">tatC</name>
    <name evidence="9" type="ORF">SAMN02787118_15410</name>
</gene>
<evidence type="ECO:0000256" key="7">
    <source>
        <dbReference type="HAMAP-Rule" id="MF_00902"/>
    </source>
</evidence>
<protein>
    <recommendedName>
        <fullName evidence="7">Sec-independent protein translocase protein TatC</fullName>
    </recommendedName>
</protein>
<dbReference type="NCBIfam" id="TIGR00945">
    <property type="entry name" value="tatC"/>
    <property type="match status" value="1"/>
</dbReference>
<keyword evidence="6 7" id="KW-0472">Membrane</keyword>
<proteinExistence type="inferred from homology"/>
<feature type="region of interest" description="Disordered" evidence="8">
    <location>
        <begin position="256"/>
        <end position="292"/>
    </location>
</feature>
<dbReference type="GO" id="GO:0043953">
    <property type="term" value="P:protein transport by the Tat complex"/>
    <property type="evidence" value="ECO:0007669"/>
    <property type="project" value="UniProtKB-UniRule"/>
</dbReference>
<evidence type="ECO:0000313" key="9">
    <source>
        <dbReference type="EMBL" id="SFH18302.1"/>
    </source>
</evidence>
<evidence type="ECO:0000256" key="2">
    <source>
        <dbReference type="ARBA" id="ARBA00022692"/>
    </source>
</evidence>
<dbReference type="GO" id="GO:0009977">
    <property type="term" value="F:proton motive force dependent protein transmembrane transporter activity"/>
    <property type="evidence" value="ECO:0007669"/>
    <property type="project" value="TreeGrafter"/>
</dbReference>
<keyword evidence="3 7" id="KW-0653">Protein transport</keyword>
<keyword evidence="7" id="KW-0813">Transport</keyword>
<dbReference type="PANTHER" id="PTHR30371:SF0">
    <property type="entry name" value="SEC-INDEPENDENT PROTEIN TRANSLOCASE PROTEIN TATC, CHLOROPLASTIC-RELATED"/>
    <property type="match status" value="1"/>
</dbReference>
<feature type="transmembrane region" description="Helical" evidence="7">
    <location>
        <begin position="121"/>
        <end position="144"/>
    </location>
</feature>
<keyword evidence="2 7" id="KW-0812">Transmembrane</keyword>
<evidence type="ECO:0000256" key="6">
    <source>
        <dbReference type="ARBA" id="ARBA00023136"/>
    </source>
</evidence>
<reference evidence="9 10" key="1">
    <citation type="submission" date="2016-10" db="EMBL/GenBank/DDBJ databases">
        <authorList>
            <person name="de Groot N.N."/>
        </authorList>
    </citation>
    <scope>NUCLEOTIDE SEQUENCE [LARGE SCALE GENOMIC DNA]</scope>
    <source>
        <strain evidence="9 10">OK461</strain>
    </source>
</reference>
<dbReference type="GO" id="GO:0033281">
    <property type="term" value="C:TAT protein transport complex"/>
    <property type="evidence" value="ECO:0007669"/>
    <property type="project" value="UniProtKB-UniRule"/>
</dbReference>
<name>A0A1I2XY71_9ACTN</name>
<accession>A0A1I2XY71</accession>
<feature type="transmembrane region" description="Helical" evidence="7">
    <location>
        <begin position="171"/>
        <end position="194"/>
    </location>
</feature>
<dbReference type="Proteomes" id="UP000181942">
    <property type="component" value="Unassembled WGS sequence"/>
</dbReference>
<keyword evidence="5 7" id="KW-0811">Translocation</keyword>
<evidence type="ECO:0000256" key="4">
    <source>
        <dbReference type="ARBA" id="ARBA00022989"/>
    </source>
</evidence>
<sequence length="292" mass="31125">MPTQPAHDAAPMPLGEHLRELRNRLLKAVGAILLSTVVAALFYKQLIGFLIDPLPGCAPGQPASTDDAGRCGVISLNGLLSPFALALKVSITAGVVAASPLWLYQLWAFVAPGLHRDEKTYTLTFLGAGIPLFLTGAAVAYWTLPTTARVLISFTPDNATNLLPVDDFLDLATRMVLVFGLSFELPVLLVLLNLGGVISARRMADWWRGMLMAIAAFAALATPSTDPLSMLLLATPISLLYLAACAISWYNDRRRQRTGTTRPGGSPDTEASPIDLAPAPLDAPDDISVSRP</sequence>
<dbReference type="Pfam" id="PF00902">
    <property type="entry name" value="TatC"/>
    <property type="match status" value="1"/>
</dbReference>
<keyword evidence="4 7" id="KW-1133">Transmembrane helix</keyword>
<evidence type="ECO:0000256" key="3">
    <source>
        <dbReference type="ARBA" id="ARBA00022927"/>
    </source>
</evidence>
<dbReference type="PANTHER" id="PTHR30371">
    <property type="entry name" value="SEC-INDEPENDENT PROTEIN TRANSLOCASE PROTEIN TATC"/>
    <property type="match status" value="1"/>
</dbReference>
<feature type="transmembrane region" description="Helical" evidence="7">
    <location>
        <begin position="206"/>
        <end position="224"/>
    </location>
</feature>
<dbReference type="HAMAP" id="MF_00902">
    <property type="entry name" value="TatC"/>
    <property type="match status" value="1"/>
</dbReference>
<organism evidence="9 10">
    <name type="scientific">Streptomyces mirabilis</name>
    <dbReference type="NCBI Taxonomy" id="68239"/>
    <lineage>
        <taxon>Bacteria</taxon>
        <taxon>Bacillati</taxon>
        <taxon>Actinomycetota</taxon>
        <taxon>Actinomycetes</taxon>
        <taxon>Kitasatosporales</taxon>
        <taxon>Streptomycetaceae</taxon>
        <taxon>Streptomyces</taxon>
    </lineage>
</organism>
<keyword evidence="7" id="KW-1003">Cell membrane</keyword>